<sequence length="174" mass="17908">MLALALSAIVPGSPEAPIPASDTRFAPGTEDSAVARTVGGIASYTRWPEPMATLRICVSGAARHADRLSEAARTAGRPATVRRLGIGAAPTGCDLLYLGPMRPAESLGMIRATHGRAILSIAESDPACRGGAMFCLAVSAASLSFRINIDAISRSTLRVDPRVQRVATLAGGGN</sequence>
<comment type="caution">
    <text evidence="1">The sequence shown here is derived from an EMBL/GenBank/DDBJ whole genome shotgun (WGS) entry which is preliminary data.</text>
</comment>
<dbReference type="Proteomes" id="UP000564677">
    <property type="component" value="Unassembled WGS sequence"/>
</dbReference>
<evidence type="ECO:0000313" key="1">
    <source>
        <dbReference type="EMBL" id="NIJ65429.1"/>
    </source>
</evidence>
<dbReference type="InterPro" id="IPR025293">
    <property type="entry name" value="YfiR/HmsC-like"/>
</dbReference>
<dbReference type="AlphaFoldDB" id="A0A7X5ZW50"/>
<dbReference type="EMBL" id="JAASQV010000002">
    <property type="protein sequence ID" value="NIJ65429.1"/>
    <property type="molecule type" value="Genomic_DNA"/>
</dbReference>
<proteinExistence type="predicted"/>
<evidence type="ECO:0008006" key="3">
    <source>
        <dbReference type="Google" id="ProtNLM"/>
    </source>
</evidence>
<keyword evidence="2" id="KW-1185">Reference proteome</keyword>
<protein>
    <recommendedName>
        <fullName evidence="3">YfiR family protein</fullName>
    </recommendedName>
</protein>
<reference evidence="1 2" key="1">
    <citation type="submission" date="2020-03" db="EMBL/GenBank/DDBJ databases">
        <title>Genomic Encyclopedia of Type Strains, Phase IV (KMG-IV): sequencing the most valuable type-strain genomes for metagenomic binning, comparative biology and taxonomic classification.</title>
        <authorList>
            <person name="Goeker M."/>
        </authorList>
    </citation>
    <scope>NUCLEOTIDE SEQUENCE [LARGE SCALE GENOMIC DNA]</scope>
    <source>
        <strain evidence="1 2">DSM 4733</strain>
    </source>
</reference>
<organism evidence="1 2">
    <name type="scientific">Sphingomonas leidyi</name>
    <dbReference type="NCBI Taxonomy" id="68569"/>
    <lineage>
        <taxon>Bacteria</taxon>
        <taxon>Pseudomonadati</taxon>
        <taxon>Pseudomonadota</taxon>
        <taxon>Alphaproteobacteria</taxon>
        <taxon>Sphingomonadales</taxon>
        <taxon>Sphingomonadaceae</taxon>
        <taxon>Sphingomonas</taxon>
    </lineage>
</organism>
<name>A0A7X5ZW50_9SPHN</name>
<accession>A0A7X5ZW50</accession>
<dbReference type="Pfam" id="PF13689">
    <property type="entry name" value="DUF4154"/>
    <property type="match status" value="1"/>
</dbReference>
<gene>
    <name evidence="1" type="ORF">FHR20_002391</name>
</gene>
<evidence type="ECO:0000313" key="2">
    <source>
        <dbReference type="Proteomes" id="UP000564677"/>
    </source>
</evidence>